<dbReference type="SUPFAM" id="SSF51182">
    <property type="entry name" value="RmlC-like cupins"/>
    <property type="match status" value="1"/>
</dbReference>
<dbReference type="PANTHER" id="PTHR40943">
    <property type="entry name" value="CYTOPLASMIC PROTEIN-RELATED"/>
    <property type="match status" value="1"/>
</dbReference>
<feature type="region of interest" description="Disordered" evidence="1">
    <location>
        <begin position="35"/>
        <end position="66"/>
    </location>
</feature>
<reference evidence="3 4" key="1">
    <citation type="submission" date="2020-07" db="EMBL/GenBank/DDBJ databases">
        <title>Sequencing the genomes of 1000 actinobacteria strains.</title>
        <authorList>
            <person name="Klenk H.-P."/>
        </authorList>
    </citation>
    <scope>NUCLEOTIDE SEQUENCE [LARGE SCALE GENOMIC DNA]</scope>
    <source>
        <strain evidence="3 4">DSM 26474</strain>
    </source>
</reference>
<evidence type="ECO:0000313" key="3">
    <source>
        <dbReference type="EMBL" id="NYD69185.1"/>
    </source>
</evidence>
<protein>
    <recommendedName>
        <fullName evidence="2">(S)-ureidoglycine aminohydrolase cupin domain-containing protein</fullName>
    </recommendedName>
</protein>
<dbReference type="InterPro" id="IPR011051">
    <property type="entry name" value="RmlC_Cupin_sf"/>
</dbReference>
<evidence type="ECO:0000313" key="4">
    <source>
        <dbReference type="Proteomes" id="UP000549913"/>
    </source>
</evidence>
<evidence type="ECO:0000256" key="1">
    <source>
        <dbReference type="SAM" id="MobiDB-lite"/>
    </source>
</evidence>
<organism evidence="3 4">
    <name type="scientific">Herbiconiux flava</name>
    <dbReference type="NCBI Taxonomy" id="881268"/>
    <lineage>
        <taxon>Bacteria</taxon>
        <taxon>Bacillati</taxon>
        <taxon>Actinomycetota</taxon>
        <taxon>Actinomycetes</taxon>
        <taxon>Micrococcales</taxon>
        <taxon>Microbacteriaceae</taxon>
        <taxon>Herbiconiux</taxon>
    </lineage>
</organism>
<feature type="compositionally biased region" description="Polar residues" evidence="1">
    <location>
        <begin position="49"/>
        <end position="61"/>
    </location>
</feature>
<feature type="domain" description="(S)-ureidoglycine aminohydrolase cupin" evidence="2">
    <location>
        <begin position="63"/>
        <end position="128"/>
    </location>
</feature>
<comment type="caution">
    <text evidence="3">The sequence shown here is derived from an EMBL/GenBank/DDBJ whole genome shotgun (WGS) entry which is preliminary data.</text>
</comment>
<dbReference type="Gene3D" id="2.60.120.10">
    <property type="entry name" value="Jelly Rolls"/>
    <property type="match status" value="1"/>
</dbReference>
<dbReference type="Pfam" id="PF05899">
    <property type="entry name" value="Cupin_3"/>
    <property type="match status" value="1"/>
</dbReference>
<name>A0A852SK71_9MICO</name>
<dbReference type="EMBL" id="JACCBM010000001">
    <property type="protein sequence ID" value="NYD69185.1"/>
    <property type="molecule type" value="Genomic_DNA"/>
</dbReference>
<accession>A0A852SK71</accession>
<dbReference type="InterPro" id="IPR008579">
    <property type="entry name" value="UGlyAH_Cupin_dom"/>
</dbReference>
<proteinExistence type="predicted"/>
<dbReference type="PANTHER" id="PTHR40943:SF1">
    <property type="entry name" value="CYTOPLASMIC PROTEIN"/>
    <property type="match status" value="1"/>
</dbReference>
<gene>
    <name evidence="3" type="ORF">BJ984_000343</name>
</gene>
<evidence type="ECO:0000259" key="2">
    <source>
        <dbReference type="Pfam" id="PF05899"/>
    </source>
</evidence>
<keyword evidence="4" id="KW-1185">Reference proteome</keyword>
<dbReference type="RefSeq" id="WP_271206354.1">
    <property type="nucleotide sequence ID" value="NZ_BSEW01000001.1"/>
</dbReference>
<sequence>MSGSRMPEPPLGDLALVPGRAVDLLALALPLAPVAPSDVEEGEPRAGSRTLTRPGSPNSTGGELGVWTLEPGVVTDVEIDETFVVVAGRGTVEIEGGPAEELRPGILMSLTAGMRTRWTITETLRKVYLL</sequence>
<dbReference type="AlphaFoldDB" id="A0A852SK71"/>
<dbReference type="Proteomes" id="UP000549913">
    <property type="component" value="Unassembled WGS sequence"/>
</dbReference>
<dbReference type="InterPro" id="IPR014710">
    <property type="entry name" value="RmlC-like_jellyroll"/>
</dbReference>